<evidence type="ECO:0000256" key="1">
    <source>
        <dbReference type="SAM" id="Phobius"/>
    </source>
</evidence>
<keyword evidence="1" id="KW-0812">Transmembrane</keyword>
<sequence length="234" mass="26795">MRSALLRKVGFKSLGILLSSVFPAILLWISTFPEETNSRWYWISGALLALVLSVMATYLFLPIFALSKFLQVKSIEGVGIAIRSHYWKLWMVLIFAVACCIVIWNFGSQFTLPGELVKARFWLVLLIPLLYGNAKIIQNARLNPPIMRFDYRQVEVLGPHAVTLHADDVEAVVLKDCLWRPSISIRFSNPDAPRPRSPYWLTNFLTYGPRELAELMANHLEAPVELAKRWNHDQ</sequence>
<dbReference type="KEGG" id="cpeg:CPELA_10795"/>
<feature type="transmembrane region" description="Helical" evidence="1">
    <location>
        <begin position="119"/>
        <end position="137"/>
    </location>
</feature>
<feature type="transmembrane region" description="Helical" evidence="1">
    <location>
        <begin position="41"/>
        <end position="66"/>
    </location>
</feature>
<dbReference type="RefSeq" id="WP_128890690.1">
    <property type="nucleotide sequence ID" value="NZ_BMCX01000002.1"/>
</dbReference>
<organism evidence="2 3">
    <name type="scientific">Corynebacterium pelargi</name>
    <dbReference type="NCBI Taxonomy" id="1471400"/>
    <lineage>
        <taxon>Bacteria</taxon>
        <taxon>Bacillati</taxon>
        <taxon>Actinomycetota</taxon>
        <taxon>Actinomycetes</taxon>
        <taxon>Mycobacteriales</taxon>
        <taxon>Corynebacteriaceae</taxon>
        <taxon>Corynebacterium</taxon>
    </lineage>
</organism>
<name>A0A410WBR9_9CORY</name>
<accession>A0A410WBR9</accession>
<proteinExistence type="predicted"/>
<protein>
    <submittedName>
        <fullName evidence="2">Uncharacterized protein</fullName>
    </submittedName>
</protein>
<gene>
    <name evidence="2" type="ORF">CPELA_10795</name>
</gene>
<feature type="transmembrane region" description="Helical" evidence="1">
    <location>
        <begin position="9"/>
        <end position="29"/>
    </location>
</feature>
<keyword evidence="1" id="KW-0472">Membrane</keyword>
<keyword evidence="1" id="KW-1133">Transmembrane helix</keyword>
<evidence type="ECO:0000313" key="2">
    <source>
        <dbReference type="EMBL" id="QAU53401.1"/>
    </source>
</evidence>
<reference evidence="2 3" key="1">
    <citation type="submission" date="2019-01" db="EMBL/GenBank/DDBJ databases">
        <authorList>
            <person name="Ruckert C."/>
            <person name="Busche T."/>
            <person name="Kalinowski J."/>
        </authorList>
    </citation>
    <scope>NUCLEOTIDE SEQUENCE [LARGE SCALE GENOMIC DNA]</scope>
    <source>
        <strain evidence="2 3">136/3</strain>
    </source>
</reference>
<evidence type="ECO:0000313" key="3">
    <source>
        <dbReference type="Proteomes" id="UP000288929"/>
    </source>
</evidence>
<keyword evidence="3" id="KW-1185">Reference proteome</keyword>
<feature type="transmembrane region" description="Helical" evidence="1">
    <location>
        <begin position="87"/>
        <end position="107"/>
    </location>
</feature>
<dbReference type="AlphaFoldDB" id="A0A410WBR9"/>
<dbReference type="Proteomes" id="UP000288929">
    <property type="component" value="Chromosome"/>
</dbReference>
<dbReference type="EMBL" id="CP035299">
    <property type="protein sequence ID" value="QAU53401.1"/>
    <property type="molecule type" value="Genomic_DNA"/>
</dbReference>